<evidence type="ECO:0000313" key="3">
    <source>
        <dbReference type="EMBL" id="MDT0607601.1"/>
    </source>
</evidence>
<feature type="chain" id="PRO_5046749083" evidence="1">
    <location>
        <begin position="23"/>
        <end position="673"/>
    </location>
</feature>
<evidence type="ECO:0000256" key="1">
    <source>
        <dbReference type="SAM" id="SignalP"/>
    </source>
</evidence>
<dbReference type="Proteomes" id="UP001255246">
    <property type="component" value="Unassembled WGS sequence"/>
</dbReference>
<dbReference type="SUPFAM" id="SSF53474">
    <property type="entry name" value="alpha/beta-Hydrolases"/>
    <property type="match status" value="1"/>
</dbReference>
<dbReference type="InterPro" id="IPR012338">
    <property type="entry name" value="Beta-lactam/transpept-like"/>
</dbReference>
<dbReference type="Gene3D" id="3.40.710.10">
    <property type="entry name" value="DD-peptidase/beta-lactamase superfamily"/>
    <property type="match status" value="1"/>
</dbReference>
<keyword evidence="4" id="KW-1185">Reference proteome</keyword>
<dbReference type="InterPro" id="IPR000801">
    <property type="entry name" value="Esterase-like"/>
</dbReference>
<dbReference type="GO" id="GO:0016787">
    <property type="term" value="F:hydrolase activity"/>
    <property type="evidence" value="ECO:0007669"/>
    <property type="project" value="UniProtKB-KW"/>
</dbReference>
<comment type="caution">
    <text evidence="3">The sequence shown here is derived from an EMBL/GenBank/DDBJ whole genome shotgun (WGS) entry which is preliminary data.</text>
</comment>
<keyword evidence="3" id="KW-0378">Hydrolase</keyword>
<accession>A0ABU3ABP8</accession>
<keyword evidence="1" id="KW-0732">Signal</keyword>
<evidence type="ECO:0000259" key="2">
    <source>
        <dbReference type="Pfam" id="PF00144"/>
    </source>
</evidence>
<dbReference type="SUPFAM" id="SSF56601">
    <property type="entry name" value="beta-lactamase/transpeptidase-like"/>
    <property type="match status" value="1"/>
</dbReference>
<dbReference type="Pfam" id="PF00144">
    <property type="entry name" value="Beta-lactamase"/>
    <property type="match status" value="1"/>
</dbReference>
<feature type="signal peptide" evidence="1">
    <location>
        <begin position="1"/>
        <end position="22"/>
    </location>
</feature>
<name>A0ABU3ABP8_9FLAO</name>
<dbReference type="Gene3D" id="3.40.50.1820">
    <property type="entry name" value="alpha/beta hydrolase"/>
    <property type="match status" value="1"/>
</dbReference>
<dbReference type="InterPro" id="IPR050789">
    <property type="entry name" value="Diverse_Enzym_Activities"/>
</dbReference>
<dbReference type="EMBL" id="JAVRHR010000002">
    <property type="protein sequence ID" value="MDT0607601.1"/>
    <property type="molecule type" value="Genomic_DNA"/>
</dbReference>
<feature type="domain" description="Beta-lactamase-related" evidence="2">
    <location>
        <begin position="365"/>
        <end position="640"/>
    </location>
</feature>
<dbReference type="InterPro" id="IPR001466">
    <property type="entry name" value="Beta-lactam-related"/>
</dbReference>
<reference evidence="3 4" key="1">
    <citation type="submission" date="2023-09" db="EMBL/GenBank/DDBJ databases">
        <authorList>
            <person name="Rey-Velasco X."/>
        </authorList>
    </citation>
    <scope>NUCLEOTIDE SEQUENCE [LARGE SCALE GENOMIC DNA]</scope>
    <source>
        <strain evidence="3 4">F388</strain>
    </source>
</reference>
<organism evidence="3 4">
    <name type="scientific">Croceitalea rosinachiae</name>
    <dbReference type="NCBI Taxonomy" id="3075596"/>
    <lineage>
        <taxon>Bacteria</taxon>
        <taxon>Pseudomonadati</taxon>
        <taxon>Bacteroidota</taxon>
        <taxon>Flavobacteriia</taxon>
        <taxon>Flavobacteriales</taxon>
        <taxon>Flavobacteriaceae</taxon>
        <taxon>Croceitalea</taxon>
    </lineage>
</organism>
<proteinExistence type="predicted"/>
<dbReference type="RefSeq" id="WP_311351471.1">
    <property type="nucleotide sequence ID" value="NZ_JAVRHR010000002.1"/>
</dbReference>
<dbReference type="PANTHER" id="PTHR43283">
    <property type="entry name" value="BETA-LACTAMASE-RELATED"/>
    <property type="match status" value="1"/>
</dbReference>
<gene>
    <name evidence="3" type="ORF">RM706_11190</name>
</gene>
<dbReference type="PANTHER" id="PTHR43283:SF7">
    <property type="entry name" value="BETA-LACTAMASE-RELATED DOMAIN-CONTAINING PROTEIN"/>
    <property type="match status" value="1"/>
</dbReference>
<dbReference type="Pfam" id="PF00756">
    <property type="entry name" value="Esterase"/>
    <property type="match status" value="1"/>
</dbReference>
<sequence>MKIRTTILLVLSVIMLSNTSFAQETSVKGNSQIVKGTSLVLPQIQVIPIKDTNTERNYELYIELPEGYSENTNKTYPVIYYTDAMWHLEMLSACQEFILEDIILVGISWQKDIDEDLKNEVGAHVSRFRDYSISKHSNPEIQKKYQPGQANNHLDFIRNDVINYVDNTYRTDTNSRTYFGYSLSGEFGAYILLSQPDTFNNYIIGSPTVKGELDNLSELNLKFGPYEASNSNSSLKANVFISHGSLEKEAAESIEAFVKLLKDRRDGGLAVLKEVIDGNHSTAFPMTTVRSVAWLSSLMSPVSSANYDVSFWDVPHLNNAFVTTTPEDRKDGIAVDTLAVDSKDQNAILKLSQDIFDDKYGNYDALLISHKNKLVYESYYKKGRIDLPHGQASAVKGYTSLALGRAIQLGYLTMEDLNKPLIHFLKNMNSEKFTKGAEKITLHKALTMHGGLTIDNEKWKEVENDSIKLKGQGLVQTLLEYSKPITDESQVYLYGNFNPMLVMTVIDAVVPGTAEDFIKNELLDKLGITNYKWAKHASGLPQAGWRASIMSRDMIKLGHLVQNKGKLNGKQFISAAYLEKATSGIVRPAIDWMPKNYLYGYFWYYTPVKVGNKSYDATLAWGGGGQRVMVVEELDLTIVINGYDREDDKIMTPIFETVIPAFTDKQPIVSKSK</sequence>
<protein>
    <submittedName>
        <fullName evidence="3">Serine hydrolase</fullName>
    </submittedName>
</protein>
<dbReference type="InterPro" id="IPR029058">
    <property type="entry name" value="AB_hydrolase_fold"/>
</dbReference>
<evidence type="ECO:0000313" key="4">
    <source>
        <dbReference type="Proteomes" id="UP001255246"/>
    </source>
</evidence>